<dbReference type="PROSITE" id="PS50268">
    <property type="entry name" value="CADHERIN_2"/>
    <property type="match status" value="1"/>
</dbReference>
<name>A0A8S3ZVG4_9EUPU</name>
<dbReference type="Gene3D" id="2.60.40.60">
    <property type="entry name" value="Cadherins"/>
    <property type="match status" value="1"/>
</dbReference>
<gene>
    <name evidence="7" type="ORF">CUNI_LOCUS17498</name>
</gene>
<evidence type="ECO:0000256" key="5">
    <source>
        <dbReference type="PROSITE-ProRule" id="PRU00043"/>
    </source>
</evidence>
<dbReference type="Proteomes" id="UP000678393">
    <property type="component" value="Unassembled WGS sequence"/>
</dbReference>
<dbReference type="PANTHER" id="PTHR24028">
    <property type="entry name" value="CADHERIN-87A"/>
    <property type="match status" value="1"/>
</dbReference>
<comment type="subcellular location">
    <subcellularLocation>
        <location evidence="1">Membrane</location>
        <topology evidence="1">Single-pass membrane protein</topology>
    </subcellularLocation>
</comment>
<evidence type="ECO:0000256" key="3">
    <source>
        <dbReference type="ARBA" id="ARBA00022989"/>
    </source>
</evidence>
<dbReference type="InterPro" id="IPR050174">
    <property type="entry name" value="Protocadherin/Cadherin-CA"/>
</dbReference>
<dbReference type="Pfam" id="PF00028">
    <property type="entry name" value="Cadherin"/>
    <property type="match status" value="1"/>
</dbReference>
<sequence>VSAVDADAGDNGEIAYTIQFSTLQPSAFTINNRTGNITLSRDLQYSDVGAHHLSVSAADTGRLMG</sequence>
<keyword evidence="2" id="KW-0812">Transmembrane</keyword>
<keyword evidence="5" id="KW-0106">Calcium</keyword>
<evidence type="ECO:0000259" key="6">
    <source>
        <dbReference type="PROSITE" id="PS50268"/>
    </source>
</evidence>
<dbReference type="GO" id="GO:0007156">
    <property type="term" value="P:homophilic cell adhesion via plasma membrane adhesion molecules"/>
    <property type="evidence" value="ECO:0007669"/>
    <property type="project" value="InterPro"/>
</dbReference>
<keyword evidence="4" id="KW-0325">Glycoprotein</keyword>
<keyword evidence="3" id="KW-1133">Transmembrane helix</keyword>
<dbReference type="EMBL" id="CAJHNH020004968">
    <property type="protein sequence ID" value="CAG5131940.1"/>
    <property type="molecule type" value="Genomic_DNA"/>
</dbReference>
<reference evidence="7" key="1">
    <citation type="submission" date="2021-04" db="EMBL/GenBank/DDBJ databases">
        <authorList>
            <consortium name="Molecular Ecology Group"/>
        </authorList>
    </citation>
    <scope>NUCLEOTIDE SEQUENCE</scope>
</reference>
<accession>A0A8S3ZVG4</accession>
<protein>
    <recommendedName>
        <fullName evidence="6">Cadherin domain-containing protein</fullName>
    </recommendedName>
</protein>
<feature type="non-terminal residue" evidence="7">
    <location>
        <position position="1"/>
    </location>
</feature>
<evidence type="ECO:0000313" key="7">
    <source>
        <dbReference type="EMBL" id="CAG5131940.1"/>
    </source>
</evidence>
<dbReference type="CDD" id="cd11304">
    <property type="entry name" value="Cadherin_repeat"/>
    <property type="match status" value="1"/>
</dbReference>
<proteinExistence type="predicted"/>
<dbReference type="GO" id="GO:0005886">
    <property type="term" value="C:plasma membrane"/>
    <property type="evidence" value="ECO:0007669"/>
    <property type="project" value="TreeGrafter"/>
</dbReference>
<evidence type="ECO:0000256" key="2">
    <source>
        <dbReference type="ARBA" id="ARBA00022692"/>
    </source>
</evidence>
<feature type="domain" description="Cadherin" evidence="6">
    <location>
        <begin position="1"/>
        <end position="61"/>
    </location>
</feature>
<keyword evidence="3" id="KW-0472">Membrane</keyword>
<feature type="non-terminal residue" evidence="7">
    <location>
        <position position="65"/>
    </location>
</feature>
<evidence type="ECO:0000256" key="1">
    <source>
        <dbReference type="ARBA" id="ARBA00004167"/>
    </source>
</evidence>
<keyword evidence="8" id="KW-1185">Reference proteome</keyword>
<dbReference type="GO" id="GO:0005509">
    <property type="term" value="F:calcium ion binding"/>
    <property type="evidence" value="ECO:0007669"/>
    <property type="project" value="UniProtKB-UniRule"/>
</dbReference>
<dbReference type="InterPro" id="IPR015919">
    <property type="entry name" value="Cadherin-like_sf"/>
</dbReference>
<organism evidence="7 8">
    <name type="scientific">Candidula unifasciata</name>
    <dbReference type="NCBI Taxonomy" id="100452"/>
    <lineage>
        <taxon>Eukaryota</taxon>
        <taxon>Metazoa</taxon>
        <taxon>Spiralia</taxon>
        <taxon>Lophotrochozoa</taxon>
        <taxon>Mollusca</taxon>
        <taxon>Gastropoda</taxon>
        <taxon>Heterobranchia</taxon>
        <taxon>Euthyneura</taxon>
        <taxon>Panpulmonata</taxon>
        <taxon>Eupulmonata</taxon>
        <taxon>Stylommatophora</taxon>
        <taxon>Helicina</taxon>
        <taxon>Helicoidea</taxon>
        <taxon>Geomitridae</taxon>
        <taxon>Candidula</taxon>
    </lineage>
</organism>
<dbReference type="SUPFAM" id="SSF49313">
    <property type="entry name" value="Cadherin-like"/>
    <property type="match status" value="1"/>
</dbReference>
<dbReference type="AlphaFoldDB" id="A0A8S3ZVG4"/>
<evidence type="ECO:0000256" key="4">
    <source>
        <dbReference type="ARBA" id="ARBA00023180"/>
    </source>
</evidence>
<comment type="caution">
    <text evidence="7">The sequence shown here is derived from an EMBL/GenBank/DDBJ whole genome shotgun (WGS) entry which is preliminary data.</text>
</comment>
<dbReference type="PANTHER" id="PTHR24028:SF328">
    <property type="entry name" value="CADHERIN-3"/>
    <property type="match status" value="1"/>
</dbReference>
<dbReference type="InterPro" id="IPR002126">
    <property type="entry name" value="Cadherin-like_dom"/>
</dbReference>
<evidence type="ECO:0000313" key="8">
    <source>
        <dbReference type="Proteomes" id="UP000678393"/>
    </source>
</evidence>
<dbReference type="OrthoDB" id="9990384at2759"/>